<evidence type="ECO:0000256" key="4">
    <source>
        <dbReference type="ARBA" id="ARBA00023163"/>
    </source>
</evidence>
<dbReference type="SUPFAM" id="SSF51215">
    <property type="entry name" value="Regulatory protein AraC"/>
    <property type="match status" value="1"/>
</dbReference>
<evidence type="ECO:0000256" key="1">
    <source>
        <dbReference type="ARBA" id="ARBA00022490"/>
    </source>
</evidence>
<dbReference type="SMART" id="SM00342">
    <property type="entry name" value="HTH_ARAC"/>
    <property type="match status" value="1"/>
</dbReference>
<proteinExistence type="predicted"/>
<dbReference type="EMBL" id="JACHGY010000001">
    <property type="protein sequence ID" value="MBB6430139.1"/>
    <property type="molecule type" value="Genomic_DNA"/>
</dbReference>
<keyword evidence="3 6" id="KW-0238">DNA-binding</keyword>
<evidence type="ECO:0000256" key="3">
    <source>
        <dbReference type="ARBA" id="ARBA00023125"/>
    </source>
</evidence>
<dbReference type="RefSeq" id="WP_221435468.1">
    <property type="nucleotide sequence ID" value="NZ_JACHGY010000001.1"/>
</dbReference>
<dbReference type="GO" id="GO:0003700">
    <property type="term" value="F:DNA-binding transcription factor activity"/>
    <property type="evidence" value="ECO:0007669"/>
    <property type="project" value="InterPro"/>
</dbReference>
<dbReference type="Gene3D" id="1.10.10.60">
    <property type="entry name" value="Homeodomain-like"/>
    <property type="match status" value="2"/>
</dbReference>
<name>A0A7X0LKS2_9BACT</name>
<dbReference type="InterPro" id="IPR009057">
    <property type="entry name" value="Homeodomain-like_sf"/>
</dbReference>
<dbReference type="PANTHER" id="PTHR46796:SF13">
    <property type="entry name" value="HTH-TYPE TRANSCRIPTIONAL ACTIVATOR RHAS"/>
    <property type="match status" value="1"/>
</dbReference>
<reference evidence="6 7" key="1">
    <citation type="submission" date="2020-08" db="EMBL/GenBank/DDBJ databases">
        <title>Genomic Encyclopedia of Type Strains, Phase IV (KMG-IV): sequencing the most valuable type-strain genomes for metagenomic binning, comparative biology and taxonomic classification.</title>
        <authorList>
            <person name="Goeker M."/>
        </authorList>
    </citation>
    <scope>NUCLEOTIDE SEQUENCE [LARGE SCALE GENOMIC DNA]</scope>
    <source>
        <strain evidence="6 7">DSM 103725</strain>
    </source>
</reference>
<evidence type="ECO:0000256" key="2">
    <source>
        <dbReference type="ARBA" id="ARBA00023015"/>
    </source>
</evidence>
<dbReference type="PANTHER" id="PTHR46796">
    <property type="entry name" value="HTH-TYPE TRANSCRIPTIONAL ACTIVATOR RHAS-RELATED"/>
    <property type="match status" value="1"/>
</dbReference>
<dbReference type="Pfam" id="PF12833">
    <property type="entry name" value="HTH_18"/>
    <property type="match status" value="1"/>
</dbReference>
<dbReference type="InterPro" id="IPR037923">
    <property type="entry name" value="HTH-like"/>
</dbReference>
<dbReference type="SUPFAM" id="SSF46689">
    <property type="entry name" value="Homeodomain-like"/>
    <property type="match status" value="2"/>
</dbReference>
<keyword evidence="4" id="KW-0804">Transcription</keyword>
<evidence type="ECO:0000313" key="6">
    <source>
        <dbReference type="EMBL" id="MBB6430139.1"/>
    </source>
</evidence>
<evidence type="ECO:0000313" key="7">
    <source>
        <dbReference type="Proteomes" id="UP000541810"/>
    </source>
</evidence>
<feature type="domain" description="HTH araC/xylS-type" evidence="5">
    <location>
        <begin position="185"/>
        <end position="283"/>
    </location>
</feature>
<dbReference type="InterPro" id="IPR050204">
    <property type="entry name" value="AraC_XylS_family_regulators"/>
</dbReference>
<dbReference type="PROSITE" id="PS01124">
    <property type="entry name" value="HTH_ARAC_FAMILY_2"/>
    <property type="match status" value="1"/>
</dbReference>
<comment type="caution">
    <text evidence="6">The sequence shown here is derived from an EMBL/GenBank/DDBJ whole genome shotgun (WGS) entry which is preliminary data.</text>
</comment>
<accession>A0A7X0LKS2</accession>
<dbReference type="InterPro" id="IPR018060">
    <property type="entry name" value="HTH_AraC"/>
</dbReference>
<keyword evidence="7" id="KW-1185">Reference proteome</keyword>
<keyword evidence="1" id="KW-0963">Cytoplasm</keyword>
<gene>
    <name evidence="6" type="ORF">HNQ40_001945</name>
</gene>
<evidence type="ECO:0000259" key="5">
    <source>
        <dbReference type="PROSITE" id="PS01124"/>
    </source>
</evidence>
<dbReference type="GO" id="GO:0043565">
    <property type="term" value="F:sequence-specific DNA binding"/>
    <property type="evidence" value="ECO:0007669"/>
    <property type="project" value="InterPro"/>
</dbReference>
<dbReference type="Proteomes" id="UP000541810">
    <property type="component" value="Unassembled WGS sequence"/>
</dbReference>
<dbReference type="AlphaFoldDB" id="A0A7X0LKS2"/>
<protein>
    <submittedName>
        <fullName evidence="6">AraC-like DNA-binding protein</fullName>
    </submittedName>
</protein>
<organism evidence="6 7">
    <name type="scientific">Algisphaera agarilytica</name>
    <dbReference type="NCBI Taxonomy" id="1385975"/>
    <lineage>
        <taxon>Bacteria</taxon>
        <taxon>Pseudomonadati</taxon>
        <taxon>Planctomycetota</taxon>
        <taxon>Phycisphaerae</taxon>
        <taxon>Phycisphaerales</taxon>
        <taxon>Phycisphaeraceae</taxon>
        <taxon>Algisphaera</taxon>
    </lineage>
</organism>
<sequence>MERSASDMHWSDPNVVWAVNRCLRTYPEPGWSIGPEWSGQLKDLDLWLILGGRGWMRCDGEEFELRRGVALVARAGSSYEAWQDLDDRLCVDAIHFDLLDQQGRRLPGDALPPRVLSVADLGMAEAVSRRLRERRYFHPEGQSASDDRVSGALLRGLLLDLDHHTLASGNDDASDEMAEHRTAVQRALSLIHEKPGHQLTVADLAEDAGYSPDHFSRIFRSLTGRSPQAAMIHARLDRARHLLRSTPMSISQIAEALEYSDAFFFSRQFKKFVGESPTQYRQKPRS</sequence>
<keyword evidence="2" id="KW-0805">Transcription regulation</keyword>